<keyword evidence="1" id="KW-0812">Transmembrane</keyword>
<organism evidence="2 3">
    <name type="scientific">Weissella muntiaci</name>
    <dbReference type="NCBI Taxonomy" id="2508881"/>
    <lineage>
        <taxon>Bacteria</taxon>
        <taxon>Bacillati</taxon>
        <taxon>Bacillota</taxon>
        <taxon>Bacilli</taxon>
        <taxon>Lactobacillales</taxon>
        <taxon>Lactobacillaceae</taxon>
        <taxon>Weissella</taxon>
    </lineage>
</organism>
<sequence>MFTFVTWPIALLSLSAIWLILLFGRRSFLRTFLNSKIKSFDLLLPIFLWVLQSVSFQVWRLDILAPLLLVFVLWGIGMALWQGFVSQRFTTKYFFRIWWRTMGLVACLVTIILIALAVLS</sequence>
<name>A0A6C2C8F5_9LACO</name>
<keyword evidence="1" id="KW-0472">Membrane</keyword>
<dbReference type="Proteomes" id="UP000371977">
    <property type="component" value="Unassembled WGS sequence"/>
</dbReference>
<protein>
    <submittedName>
        <fullName evidence="2">DUF3397 family protein</fullName>
    </submittedName>
</protein>
<feature type="transmembrane region" description="Helical" evidence="1">
    <location>
        <begin position="6"/>
        <end position="28"/>
    </location>
</feature>
<keyword evidence="1" id="KW-1133">Transmembrane helix</keyword>
<evidence type="ECO:0000256" key="1">
    <source>
        <dbReference type="SAM" id="Phobius"/>
    </source>
</evidence>
<dbReference type="AlphaFoldDB" id="A0A6C2C8F5"/>
<proteinExistence type="predicted"/>
<dbReference type="EMBL" id="SDGZ01000013">
    <property type="protein sequence ID" value="TYC49839.1"/>
    <property type="molecule type" value="Genomic_DNA"/>
</dbReference>
<feature type="transmembrane region" description="Helical" evidence="1">
    <location>
        <begin position="40"/>
        <end position="59"/>
    </location>
</feature>
<dbReference type="RefSeq" id="WP_148622398.1">
    <property type="nucleotide sequence ID" value="NZ_SDGZ01000013.1"/>
</dbReference>
<dbReference type="InterPro" id="IPR024515">
    <property type="entry name" value="DUF3397"/>
</dbReference>
<evidence type="ECO:0000313" key="3">
    <source>
        <dbReference type="Proteomes" id="UP000371977"/>
    </source>
</evidence>
<feature type="transmembrane region" description="Helical" evidence="1">
    <location>
        <begin position="97"/>
        <end position="119"/>
    </location>
</feature>
<comment type="caution">
    <text evidence="2">The sequence shown here is derived from an EMBL/GenBank/DDBJ whole genome shotgun (WGS) entry which is preliminary data.</text>
</comment>
<keyword evidence="3" id="KW-1185">Reference proteome</keyword>
<evidence type="ECO:0000313" key="2">
    <source>
        <dbReference type="EMBL" id="TYC49839.1"/>
    </source>
</evidence>
<accession>A0A6C2C8F5</accession>
<reference evidence="2 3" key="1">
    <citation type="submission" date="2019-01" db="EMBL/GenBank/DDBJ databases">
        <title>Weissella sp. nov., a novel lactic acid bacterium isolated from animal feces.</title>
        <authorList>
            <person name="Wang L.-T."/>
        </authorList>
    </citation>
    <scope>NUCLEOTIDE SEQUENCE [LARGE SCALE GENOMIC DNA]</scope>
    <source>
        <strain evidence="2 3">8H-2</strain>
    </source>
</reference>
<gene>
    <name evidence="2" type="ORF">ESZ50_04415</name>
</gene>
<dbReference type="OrthoDB" id="2146400at2"/>
<feature type="transmembrane region" description="Helical" evidence="1">
    <location>
        <begin position="65"/>
        <end position="85"/>
    </location>
</feature>
<dbReference type="Pfam" id="PF11877">
    <property type="entry name" value="DUF3397"/>
    <property type="match status" value="1"/>
</dbReference>